<evidence type="ECO:0000313" key="1">
    <source>
        <dbReference type="EMBL" id="VDP61825.1"/>
    </source>
</evidence>
<protein>
    <submittedName>
        <fullName evidence="3">V-SNARE coiled-coil homology domain-containing protein</fullName>
    </submittedName>
</protein>
<dbReference type="AlphaFoldDB" id="A0A183KNF2"/>
<proteinExistence type="predicted"/>
<reference evidence="3" key="1">
    <citation type="submission" date="2016-06" db="UniProtKB">
        <authorList>
            <consortium name="WormBaseParasite"/>
        </authorList>
    </citation>
    <scope>IDENTIFICATION</scope>
</reference>
<organism evidence="3">
    <name type="scientific">Schistosoma curassoni</name>
    <dbReference type="NCBI Taxonomy" id="6186"/>
    <lineage>
        <taxon>Eukaryota</taxon>
        <taxon>Metazoa</taxon>
        <taxon>Spiralia</taxon>
        <taxon>Lophotrochozoa</taxon>
        <taxon>Platyhelminthes</taxon>
        <taxon>Trematoda</taxon>
        <taxon>Digenea</taxon>
        <taxon>Strigeidida</taxon>
        <taxon>Schistosomatoidea</taxon>
        <taxon>Schistosomatidae</taxon>
        <taxon>Schistosoma</taxon>
    </lineage>
</organism>
<gene>
    <name evidence="1" type="ORF">SCUD_LOCUS16580</name>
</gene>
<dbReference type="EMBL" id="UZAK01038824">
    <property type="protein sequence ID" value="VDP61825.1"/>
    <property type="molecule type" value="Genomic_DNA"/>
</dbReference>
<accession>A0A183KNF2</accession>
<dbReference type="WBParaSite" id="SCUD_0001658301-mRNA-1">
    <property type="protein sequence ID" value="SCUD_0001658301-mRNA-1"/>
    <property type="gene ID" value="SCUD_0001658301"/>
</dbReference>
<dbReference type="Proteomes" id="UP000279833">
    <property type="component" value="Unassembled WGS sequence"/>
</dbReference>
<reference evidence="1 2" key="2">
    <citation type="submission" date="2018-11" db="EMBL/GenBank/DDBJ databases">
        <authorList>
            <consortium name="Pathogen Informatics"/>
        </authorList>
    </citation>
    <scope>NUCLEOTIDE SEQUENCE [LARGE SCALE GENOMIC DNA]</scope>
    <source>
        <strain evidence="1">Dakar</strain>
        <strain evidence="2">Dakar, Senegal</strain>
    </source>
</reference>
<keyword evidence="2" id="KW-1185">Reference proteome</keyword>
<name>A0A183KNF2_9TREM</name>
<evidence type="ECO:0000313" key="3">
    <source>
        <dbReference type="WBParaSite" id="SCUD_0001658301-mRNA-1"/>
    </source>
</evidence>
<sequence length="72" mass="8286">MRRPTRTEVSDDEAKSRLQEQLMTQLDSSEDEVEPDVAQKDIKTAVETAMTHLSDLKQRVAKTNGFFLRLLH</sequence>
<evidence type="ECO:0000313" key="2">
    <source>
        <dbReference type="Proteomes" id="UP000279833"/>
    </source>
</evidence>